<dbReference type="CDD" id="cd03263">
    <property type="entry name" value="ABC_subfamily_A"/>
    <property type="match status" value="1"/>
</dbReference>
<gene>
    <name evidence="9" type="ORF">Cadr_000023991</name>
</gene>
<evidence type="ECO:0000256" key="6">
    <source>
        <dbReference type="ARBA" id="ARBA00023136"/>
    </source>
</evidence>
<evidence type="ECO:0000256" key="2">
    <source>
        <dbReference type="ARBA" id="ARBA00022692"/>
    </source>
</evidence>
<dbReference type="EMBL" id="JWIN03000018">
    <property type="protein sequence ID" value="KAB1263381.1"/>
    <property type="molecule type" value="Genomic_DNA"/>
</dbReference>
<evidence type="ECO:0000313" key="10">
    <source>
        <dbReference type="Proteomes" id="UP000299084"/>
    </source>
</evidence>
<keyword evidence="6 7" id="KW-0472">Membrane</keyword>
<dbReference type="SUPFAM" id="SSF52540">
    <property type="entry name" value="P-loop containing nucleoside triphosphate hydrolases"/>
    <property type="match status" value="1"/>
</dbReference>
<dbReference type="GO" id="GO:0140359">
    <property type="term" value="F:ABC-type transporter activity"/>
    <property type="evidence" value="ECO:0007669"/>
    <property type="project" value="InterPro"/>
</dbReference>
<keyword evidence="10" id="KW-1185">Reference proteome</keyword>
<reference evidence="9 10" key="1">
    <citation type="journal article" date="2019" name="Mol. Ecol. Resour.">
        <title>Improving Illumina assemblies with Hi-C and long reads: an example with the North African dromedary.</title>
        <authorList>
            <person name="Elbers J.P."/>
            <person name="Rogers M.F."/>
            <person name="Perelman P.L."/>
            <person name="Proskuryakova A.A."/>
            <person name="Serdyukova N.A."/>
            <person name="Johnson W.E."/>
            <person name="Horin P."/>
            <person name="Corander J."/>
            <person name="Murphy D."/>
            <person name="Burger P.A."/>
        </authorList>
    </citation>
    <scope>NUCLEOTIDE SEQUENCE [LARGE SCALE GENOMIC DNA]</scope>
    <source>
        <strain evidence="9">Drom800</strain>
        <tissue evidence="9">Blood</tissue>
    </source>
</reference>
<evidence type="ECO:0000256" key="3">
    <source>
        <dbReference type="ARBA" id="ARBA00022741"/>
    </source>
</evidence>
<dbReference type="InterPro" id="IPR003439">
    <property type="entry name" value="ABC_transporter-like_ATP-bd"/>
</dbReference>
<feature type="domain" description="ABC transporter" evidence="8">
    <location>
        <begin position="516"/>
        <end position="749"/>
    </location>
</feature>
<dbReference type="STRING" id="9838.ENSCDRP00005030623"/>
<comment type="subcellular location">
    <subcellularLocation>
        <location evidence="1">Membrane</location>
        <topology evidence="1">Multi-pass membrane protein</topology>
    </subcellularLocation>
</comment>
<evidence type="ECO:0000256" key="7">
    <source>
        <dbReference type="SAM" id="Phobius"/>
    </source>
</evidence>
<dbReference type="GO" id="GO:0005319">
    <property type="term" value="F:lipid transporter activity"/>
    <property type="evidence" value="ECO:0007669"/>
    <property type="project" value="TreeGrafter"/>
</dbReference>
<dbReference type="PROSITE" id="PS50893">
    <property type="entry name" value="ABC_TRANSPORTER_2"/>
    <property type="match status" value="1"/>
</dbReference>
<feature type="transmembrane region" description="Helical" evidence="7">
    <location>
        <begin position="132"/>
        <end position="155"/>
    </location>
</feature>
<dbReference type="GO" id="GO:0016020">
    <property type="term" value="C:membrane"/>
    <property type="evidence" value="ECO:0007669"/>
    <property type="project" value="UniProtKB-SubCell"/>
</dbReference>
<dbReference type="FunFam" id="3.40.50.300:FF:000327">
    <property type="entry name" value="ATP-binding cassette sub-family A member 3"/>
    <property type="match status" value="1"/>
</dbReference>
<feature type="transmembrane region" description="Helical" evidence="7">
    <location>
        <begin position="227"/>
        <end position="246"/>
    </location>
</feature>
<organism evidence="9 10">
    <name type="scientific">Camelus dromedarius</name>
    <name type="common">Dromedary</name>
    <name type="synonym">Arabian camel</name>
    <dbReference type="NCBI Taxonomy" id="9838"/>
    <lineage>
        <taxon>Eukaryota</taxon>
        <taxon>Metazoa</taxon>
        <taxon>Chordata</taxon>
        <taxon>Craniata</taxon>
        <taxon>Vertebrata</taxon>
        <taxon>Euteleostomi</taxon>
        <taxon>Mammalia</taxon>
        <taxon>Eutheria</taxon>
        <taxon>Laurasiatheria</taxon>
        <taxon>Artiodactyla</taxon>
        <taxon>Tylopoda</taxon>
        <taxon>Camelidae</taxon>
        <taxon>Camelus</taxon>
    </lineage>
</organism>
<evidence type="ECO:0000259" key="8">
    <source>
        <dbReference type="PROSITE" id="PS50893"/>
    </source>
</evidence>
<feature type="transmembrane region" description="Helical" evidence="7">
    <location>
        <begin position="314"/>
        <end position="332"/>
    </location>
</feature>
<dbReference type="GO" id="GO:0016887">
    <property type="term" value="F:ATP hydrolysis activity"/>
    <property type="evidence" value="ECO:0007669"/>
    <property type="project" value="InterPro"/>
</dbReference>
<dbReference type="InterPro" id="IPR027417">
    <property type="entry name" value="P-loop_NTPase"/>
</dbReference>
<evidence type="ECO:0000313" key="9">
    <source>
        <dbReference type="EMBL" id="KAB1263381.1"/>
    </source>
</evidence>
<name>A0A5N4CX19_CAMDR</name>
<dbReference type="Pfam" id="PF00005">
    <property type="entry name" value="ABC_tran"/>
    <property type="match status" value="1"/>
</dbReference>
<keyword evidence="3" id="KW-0547">Nucleotide-binding</keyword>
<dbReference type="InterPro" id="IPR003593">
    <property type="entry name" value="AAA+_ATPase"/>
</dbReference>
<keyword evidence="4 9" id="KW-0067">ATP-binding</keyword>
<dbReference type="PANTHER" id="PTHR19229:SF101">
    <property type="entry name" value="ATP-BINDING CASSETTE, SUB-FAMILY A (ABC1), MEMBER 16"/>
    <property type="match status" value="1"/>
</dbReference>
<feature type="transmembrane region" description="Helical" evidence="7">
    <location>
        <begin position="344"/>
        <end position="362"/>
    </location>
</feature>
<feature type="transmembrane region" description="Helical" evidence="7">
    <location>
        <begin position="280"/>
        <end position="302"/>
    </location>
</feature>
<dbReference type="GO" id="GO:0005524">
    <property type="term" value="F:ATP binding"/>
    <property type="evidence" value="ECO:0007669"/>
    <property type="project" value="UniProtKB-KW"/>
</dbReference>
<dbReference type="InterPro" id="IPR026082">
    <property type="entry name" value="ABCA"/>
</dbReference>
<accession>A0A5N4CX19</accession>
<dbReference type="PANTHER" id="PTHR19229">
    <property type="entry name" value="ATP-BINDING CASSETTE TRANSPORTER SUBFAMILY A ABCA"/>
    <property type="match status" value="1"/>
</dbReference>
<keyword evidence="5 7" id="KW-1133">Transmembrane helix</keyword>
<proteinExistence type="predicted"/>
<dbReference type="InterPro" id="IPR013525">
    <property type="entry name" value="ABC2_TM"/>
</dbReference>
<feature type="transmembrane region" description="Helical" evidence="7">
    <location>
        <begin position="435"/>
        <end position="453"/>
    </location>
</feature>
<dbReference type="Pfam" id="PF12698">
    <property type="entry name" value="ABC2_membrane_3"/>
    <property type="match status" value="1"/>
</dbReference>
<comment type="caution">
    <text evidence="9">The sequence shown here is derived from an EMBL/GenBank/DDBJ whole genome shotgun (WGS) entry which is preliminary data.</text>
</comment>
<evidence type="ECO:0000256" key="5">
    <source>
        <dbReference type="ARBA" id="ARBA00022989"/>
    </source>
</evidence>
<feature type="transmembrane region" description="Helical" evidence="7">
    <location>
        <begin position="374"/>
        <end position="392"/>
    </location>
</feature>
<dbReference type="Proteomes" id="UP000299084">
    <property type="component" value="Unassembled WGS sequence"/>
</dbReference>
<dbReference type="SMART" id="SM00382">
    <property type="entry name" value="AAA"/>
    <property type="match status" value="1"/>
</dbReference>
<protein>
    <submittedName>
        <fullName evidence="9">ATP-binding cassette sub-family A member 3</fullName>
    </submittedName>
</protein>
<dbReference type="Gene3D" id="3.40.50.300">
    <property type="entry name" value="P-loop containing nucleotide triphosphate hydrolases"/>
    <property type="match status" value="1"/>
</dbReference>
<evidence type="ECO:0000256" key="1">
    <source>
        <dbReference type="ARBA" id="ARBA00004141"/>
    </source>
</evidence>
<sequence length="779" mass="89262">MKADVWVIRIAIMVDGTLQFEALFNDLEKKQKELGIASFGASITTMEEVFLKVNKLADSQMDIRPTTLLKSKKRRQDMKENISVPRSYERPVFSRLNDIANIKFNSGFPLYRQQFHSMFVKRALFSWRNWKLSLLQTAVILLVTTYLLTTLNLNYEPPAREMDLSQYGRTIVPYSVSGNSDVALKIIKNLKIFLKLKNQELREVQGKIHRKKETAANMKIYVPTSGLQIVLCLAFGMAVMAGSFCLQTVTERTTKAKHIQFVSGVYLLTYWLSALLWDLIYFFVTCCLLLGVFVYCGVDALVADYHFLDTMMIFMLYGWSVVPLMYLGSLLFSSSAAAYIKLTLFNYFSTAFSIVIHIIIKYYENDIPQFTRTLLVNTLMMLPSYNLAMSISKFFDDYEVKKRCARKLKNIYLDCDKKLIENNIYGFGEHGIGKFLISLAALGLIYLLLFLCLESTFWSLKNFVYHKIIFNVYEIFRKCKKATASIQVNKEYEDKDVEDERKRVLTLLPNLKRAPLLLNDLTKIYYKCPVVKAVRNISLLVQKYECFGLLGLNGAGKTTTFKILTGEETTTSGVVLIDGISITENIRKIRSRIGYCPQSDPMLNHMTGRELLIMYARLRGVPEPDIYMYVETFLHSMHLETHADKYIYTYSGGNKRKLNTAIALMGKSSVVFLDEPSTGMDPVARRLLWDTVTWMCKTGKAIIITSHSMEECEALCTRLAIMVKGQFKCLGSPQHLRNKFGNVYILTAKIKIDENEDKLAEFKEFIATTFPGKRSRVGL</sequence>
<evidence type="ECO:0000256" key="4">
    <source>
        <dbReference type="ARBA" id="ARBA00022840"/>
    </source>
</evidence>
<dbReference type="AlphaFoldDB" id="A0A5N4CX19"/>
<keyword evidence="2 7" id="KW-0812">Transmembrane</keyword>